<dbReference type="InterPro" id="IPR000653">
    <property type="entry name" value="DegT/StrS_aminotransferase"/>
</dbReference>
<organism evidence="3 4">
    <name type="scientific">Campylobacter curvus (strain 525.92)</name>
    <dbReference type="NCBI Taxonomy" id="360105"/>
    <lineage>
        <taxon>Bacteria</taxon>
        <taxon>Pseudomonadati</taxon>
        <taxon>Campylobacterota</taxon>
        <taxon>Epsilonproteobacteria</taxon>
        <taxon>Campylobacterales</taxon>
        <taxon>Campylobacteraceae</taxon>
        <taxon>Campylobacter</taxon>
    </lineage>
</organism>
<evidence type="ECO:0000313" key="4">
    <source>
        <dbReference type="Proteomes" id="UP000006380"/>
    </source>
</evidence>
<name>A7GXW2_CAMC5</name>
<keyword evidence="3" id="KW-0032">Aminotransferase</keyword>
<dbReference type="HOGENOM" id="CLU_033332_0_3_7"/>
<evidence type="ECO:0000313" key="3">
    <source>
        <dbReference type="EMBL" id="EAU00226.1"/>
    </source>
</evidence>
<proteinExistence type="inferred from homology"/>
<dbReference type="AlphaFoldDB" id="A7GXW2"/>
<dbReference type="GO" id="GO:0030170">
    <property type="term" value="F:pyridoxal phosphate binding"/>
    <property type="evidence" value="ECO:0007669"/>
    <property type="project" value="TreeGrafter"/>
</dbReference>
<dbReference type="SUPFAM" id="SSF53383">
    <property type="entry name" value="PLP-dependent transferases"/>
    <property type="match status" value="1"/>
</dbReference>
<evidence type="ECO:0000256" key="2">
    <source>
        <dbReference type="RuleBase" id="RU004508"/>
    </source>
</evidence>
<dbReference type="RefSeq" id="WP_011992160.1">
    <property type="nucleotide sequence ID" value="NC_009715.2"/>
</dbReference>
<dbReference type="Pfam" id="PF01041">
    <property type="entry name" value="DegT_DnrJ_EryC1"/>
    <property type="match status" value="1"/>
</dbReference>
<gene>
    <name evidence="3" type="ORF">CCV52592_0126</name>
</gene>
<dbReference type="KEGG" id="ccv:CCV52592_0126"/>
<dbReference type="GO" id="GO:0000271">
    <property type="term" value="P:polysaccharide biosynthetic process"/>
    <property type="evidence" value="ECO:0007669"/>
    <property type="project" value="TreeGrafter"/>
</dbReference>
<accession>A7GXW2</accession>
<keyword evidence="3" id="KW-0808">Transferase</keyword>
<keyword evidence="2" id="KW-0663">Pyridoxal phosphate</keyword>
<dbReference type="Proteomes" id="UP000006380">
    <property type="component" value="Chromosome"/>
</dbReference>
<dbReference type="STRING" id="360105.CCV52592_0126"/>
<dbReference type="InterPro" id="IPR015422">
    <property type="entry name" value="PyrdxlP-dep_Trfase_small"/>
</dbReference>
<dbReference type="PIRSF" id="PIRSF000390">
    <property type="entry name" value="PLP_StrS"/>
    <property type="match status" value="1"/>
</dbReference>
<evidence type="ECO:0000256" key="1">
    <source>
        <dbReference type="ARBA" id="ARBA00037999"/>
    </source>
</evidence>
<keyword evidence="4" id="KW-1185">Reference proteome</keyword>
<dbReference type="InterPro" id="IPR015424">
    <property type="entry name" value="PyrdxlP-dep_Trfase"/>
</dbReference>
<reference evidence="3" key="1">
    <citation type="submission" date="2016-07" db="EMBL/GenBank/DDBJ databases">
        <title>Comparative genomics of the Campylobacter concisus group.</title>
        <authorList>
            <person name="Miller W.G."/>
            <person name="Yee E."/>
            <person name="Chapman M.H."/>
            <person name="Huynh S."/>
            <person name="Bono J.L."/>
            <person name="On S.L.W."/>
            <person name="StLeger J."/>
            <person name="Foster G."/>
            <person name="Parker C.T."/>
        </authorList>
    </citation>
    <scope>NUCLEOTIDE SEQUENCE</scope>
    <source>
        <strain evidence="3">525.92</strain>
    </source>
</reference>
<dbReference type="PANTHER" id="PTHR30244">
    <property type="entry name" value="TRANSAMINASE"/>
    <property type="match status" value="1"/>
</dbReference>
<dbReference type="InterPro" id="IPR015421">
    <property type="entry name" value="PyrdxlP-dep_Trfase_major"/>
</dbReference>
<dbReference type="EMBL" id="CP000767">
    <property type="protein sequence ID" value="EAU00226.1"/>
    <property type="molecule type" value="Genomic_DNA"/>
</dbReference>
<comment type="similarity">
    <text evidence="1 2">Belongs to the DegT/DnrJ/EryC1 family.</text>
</comment>
<dbReference type="Gene3D" id="3.40.640.10">
    <property type="entry name" value="Type I PLP-dependent aspartate aminotransferase-like (Major domain)"/>
    <property type="match status" value="1"/>
</dbReference>
<dbReference type="OrthoDB" id="5351682at2"/>
<protein>
    <submittedName>
        <fullName evidence="3">Aminotransferase, DegT/DnrJ/EryC1/StrS family</fullName>
    </submittedName>
</protein>
<sequence>MKEISFYKPTVTERESELIKEVLYGQDPNSIIDKFEEALKKYFDAKHVITTNNSAAAHHLALSAMHIKRGDKILCSVNAFPSVAQAIRHFDAEPIFVDINEDDFNINPDALEKILKEQNHKKLKCAFVTHIAGQSAQMDEIKEIGERYDVQILDDANRAIGFTYNGKKVGSKDSFLSCFQTNSQVQNPISTAGFFTTNDDEIAKSAKLLRNYALVNGIDKYGNLSYIYDVVDIGLKYDINALNAAFSLAQLEKNDGFIKRQREIAAIYDKELAGYPQIATPVKKRDHIYSQYIIKVNKNRDGFARELLERGIHTSLHYIPIHLLSYYKNKYALKVNDFPTALKVYQQVLSLPIYDGLKDEDVYYICETIKEILKNRA</sequence>
<dbReference type="GO" id="GO:0008483">
    <property type="term" value="F:transaminase activity"/>
    <property type="evidence" value="ECO:0007669"/>
    <property type="project" value="UniProtKB-KW"/>
</dbReference>
<dbReference type="PANTHER" id="PTHR30244:SF34">
    <property type="entry name" value="DTDP-4-AMINO-4,6-DIDEOXYGALACTOSE TRANSAMINASE"/>
    <property type="match status" value="1"/>
</dbReference>
<dbReference type="Gene3D" id="3.90.1150.10">
    <property type="entry name" value="Aspartate Aminotransferase, domain 1"/>
    <property type="match status" value="1"/>
</dbReference>